<dbReference type="EMBL" id="CP017415">
    <property type="protein sequence ID" value="AOU97519.1"/>
    <property type="molecule type" value="Genomic_DNA"/>
</dbReference>
<keyword evidence="2" id="KW-1277">Toxin-antitoxin system</keyword>
<dbReference type="KEGG" id="aprs:BI364_05650"/>
<dbReference type="PANTHER" id="PTHR12901">
    <property type="entry name" value="SPERM PROTEIN HOMOLOG"/>
    <property type="match status" value="1"/>
</dbReference>
<organism evidence="4 5">
    <name type="scientific">Acidihalobacter yilgarnensis</name>
    <dbReference type="NCBI Taxonomy" id="2819280"/>
    <lineage>
        <taxon>Bacteria</taxon>
        <taxon>Pseudomonadati</taxon>
        <taxon>Pseudomonadota</taxon>
        <taxon>Gammaproteobacteria</taxon>
        <taxon>Chromatiales</taxon>
        <taxon>Ectothiorhodospiraceae</taxon>
        <taxon>Acidihalobacter</taxon>
    </lineage>
</organism>
<dbReference type="CDD" id="cd07813">
    <property type="entry name" value="COQ10p_like"/>
    <property type="match status" value="1"/>
</dbReference>
<feature type="domain" description="Coenzyme Q-binding protein COQ10 START" evidence="3">
    <location>
        <begin position="10"/>
        <end position="134"/>
    </location>
</feature>
<sequence length="145" mass="16442">MTAVSRSALVSYTPQEMFSLVDDIEHYADFLPWCRQTTILTREAREVKASIELARGGVRKTFTTHNRMQPGKMIEIRLVEGPFSHLHGFWRFDALGEGACKVSLDMEFDFANRLLGMAVGPVFSQIVNNLVDAFVKRAREVYGAR</sequence>
<dbReference type="GO" id="GO:0045333">
    <property type="term" value="P:cellular respiration"/>
    <property type="evidence" value="ECO:0007669"/>
    <property type="project" value="InterPro"/>
</dbReference>
<dbReference type="AlphaFoldDB" id="A0A1D8IM37"/>
<evidence type="ECO:0000256" key="1">
    <source>
        <dbReference type="ARBA" id="ARBA00008918"/>
    </source>
</evidence>
<keyword evidence="5" id="KW-1185">Reference proteome</keyword>
<protein>
    <submittedName>
        <fullName evidence="4">Ubiquinone-binding protein</fullName>
    </submittedName>
</protein>
<dbReference type="RefSeq" id="WP_070077904.1">
    <property type="nucleotide sequence ID" value="NZ_CP017415.1"/>
</dbReference>
<evidence type="ECO:0000259" key="3">
    <source>
        <dbReference type="Pfam" id="PF03364"/>
    </source>
</evidence>
<keyword evidence="4" id="KW-0830">Ubiquinone</keyword>
<dbReference type="PANTHER" id="PTHR12901:SF10">
    <property type="entry name" value="COENZYME Q-BINDING PROTEIN COQ10, MITOCHONDRIAL"/>
    <property type="match status" value="1"/>
</dbReference>
<dbReference type="InterPro" id="IPR023393">
    <property type="entry name" value="START-like_dom_sf"/>
</dbReference>
<reference evidence="5" key="1">
    <citation type="submission" date="2016-09" db="EMBL/GenBank/DDBJ databases">
        <title>Acidihalobacter prosperus F5.</title>
        <authorList>
            <person name="Khaleque H.N."/>
            <person name="Ramsay J.P."/>
            <person name="Kaksonen A.H."/>
            <person name="Boxall N.J."/>
            <person name="Watkin E.L.J."/>
        </authorList>
    </citation>
    <scope>NUCLEOTIDE SEQUENCE [LARGE SCALE GENOMIC DNA]</scope>
    <source>
        <strain evidence="5">F5</strain>
    </source>
</reference>
<dbReference type="SUPFAM" id="SSF55961">
    <property type="entry name" value="Bet v1-like"/>
    <property type="match status" value="1"/>
</dbReference>
<gene>
    <name evidence="4" type="ORF">BI364_05650</name>
</gene>
<dbReference type="Gene3D" id="3.30.530.20">
    <property type="match status" value="1"/>
</dbReference>
<accession>A0A1D8IM37</accession>
<dbReference type="Pfam" id="PF03364">
    <property type="entry name" value="Polyketide_cyc"/>
    <property type="match status" value="1"/>
</dbReference>
<evidence type="ECO:0000256" key="2">
    <source>
        <dbReference type="ARBA" id="ARBA00022649"/>
    </source>
</evidence>
<dbReference type="Proteomes" id="UP000095401">
    <property type="component" value="Chromosome"/>
</dbReference>
<evidence type="ECO:0000313" key="5">
    <source>
        <dbReference type="Proteomes" id="UP000095401"/>
    </source>
</evidence>
<proteinExistence type="inferred from homology"/>
<dbReference type="InterPro" id="IPR005031">
    <property type="entry name" value="COQ10_START"/>
</dbReference>
<dbReference type="GO" id="GO:0048039">
    <property type="term" value="F:ubiquinone binding"/>
    <property type="evidence" value="ECO:0007669"/>
    <property type="project" value="InterPro"/>
</dbReference>
<comment type="similarity">
    <text evidence="1">Belongs to the ribosome association toxin RatA family.</text>
</comment>
<dbReference type="InterPro" id="IPR044996">
    <property type="entry name" value="COQ10-like"/>
</dbReference>
<evidence type="ECO:0000313" key="4">
    <source>
        <dbReference type="EMBL" id="AOU97519.1"/>
    </source>
</evidence>
<name>A0A1D8IM37_9GAMM</name>